<comment type="subcellular location">
    <subcellularLocation>
        <location evidence="6">Cell membrane</location>
        <topology evidence="6">Multi-pass membrane protein</topology>
    </subcellularLocation>
    <subcellularLocation>
        <location evidence="1">Membrane</location>
    </subcellularLocation>
</comment>
<keyword evidence="8" id="KW-1185">Reference proteome</keyword>
<dbReference type="PANTHER" id="PTHR23427">
    <property type="entry name" value="SURFEIT LOCUS PROTEIN"/>
    <property type="match status" value="1"/>
</dbReference>
<feature type="transmembrane region" description="Helical" evidence="6">
    <location>
        <begin position="212"/>
        <end position="233"/>
    </location>
</feature>
<evidence type="ECO:0000256" key="3">
    <source>
        <dbReference type="ARBA" id="ARBA00022692"/>
    </source>
</evidence>
<dbReference type="EMBL" id="NBBJ01000002">
    <property type="protein sequence ID" value="OWK30900.1"/>
    <property type="molecule type" value="Genomic_DNA"/>
</dbReference>
<dbReference type="Pfam" id="PF02104">
    <property type="entry name" value="SURF1"/>
    <property type="match status" value="1"/>
</dbReference>
<dbReference type="CDD" id="cd06662">
    <property type="entry name" value="SURF1"/>
    <property type="match status" value="1"/>
</dbReference>
<proteinExistence type="inferred from homology"/>
<keyword evidence="5 6" id="KW-0472">Membrane</keyword>
<reference evidence="7 8" key="1">
    <citation type="submission" date="2017-03" db="EMBL/GenBank/DDBJ databases">
        <title>Genome sequence of Sphingomonas mucosissima DSM 17494.</title>
        <authorList>
            <person name="Poehlein A."/>
            <person name="Wuebbeler J.H."/>
            <person name="Steinbuechel A."/>
            <person name="Daniel R."/>
        </authorList>
    </citation>
    <scope>NUCLEOTIDE SEQUENCE [LARGE SCALE GENOMIC DNA]</scope>
    <source>
        <strain evidence="7 8">DSM 17494</strain>
    </source>
</reference>
<accession>A0A245ZMD0</accession>
<comment type="similarity">
    <text evidence="2 6">Belongs to the SURF1 family.</text>
</comment>
<dbReference type="OrthoDB" id="6079986at2"/>
<organism evidence="7 8">
    <name type="scientific">Sphingomonas mucosissima</name>
    <dbReference type="NCBI Taxonomy" id="370959"/>
    <lineage>
        <taxon>Bacteria</taxon>
        <taxon>Pseudomonadati</taxon>
        <taxon>Pseudomonadota</taxon>
        <taxon>Alphaproteobacteria</taxon>
        <taxon>Sphingomonadales</taxon>
        <taxon>Sphingomonadaceae</taxon>
        <taxon>Sphingomonas</taxon>
    </lineage>
</organism>
<dbReference type="PROSITE" id="PS50895">
    <property type="entry name" value="SURF1"/>
    <property type="match status" value="1"/>
</dbReference>
<evidence type="ECO:0000256" key="6">
    <source>
        <dbReference type="RuleBase" id="RU363076"/>
    </source>
</evidence>
<evidence type="ECO:0000313" key="7">
    <source>
        <dbReference type="EMBL" id="OWK30900.1"/>
    </source>
</evidence>
<dbReference type="PANTHER" id="PTHR23427:SF2">
    <property type="entry name" value="SURFEIT LOCUS PROTEIN 1"/>
    <property type="match status" value="1"/>
</dbReference>
<evidence type="ECO:0000313" key="8">
    <source>
        <dbReference type="Proteomes" id="UP000197783"/>
    </source>
</evidence>
<gene>
    <name evidence="7" type="ORF">SPMU_18900</name>
</gene>
<keyword evidence="4 6" id="KW-1133">Transmembrane helix</keyword>
<dbReference type="InterPro" id="IPR002994">
    <property type="entry name" value="Surf1/Shy1"/>
</dbReference>
<dbReference type="GO" id="GO:0005886">
    <property type="term" value="C:plasma membrane"/>
    <property type="evidence" value="ECO:0007669"/>
    <property type="project" value="UniProtKB-SubCell"/>
</dbReference>
<dbReference type="AlphaFoldDB" id="A0A245ZMD0"/>
<keyword evidence="6" id="KW-1003">Cell membrane</keyword>
<dbReference type="RefSeq" id="WP_088333572.1">
    <property type="nucleotide sequence ID" value="NZ_NBBJ01000002.1"/>
</dbReference>
<protein>
    <recommendedName>
        <fullName evidence="6">SURF1-like protein</fullName>
    </recommendedName>
</protein>
<name>A0A245ZMD0_9SPHN</name>
<dbReference type="InterPro" id="IPR045214">
    <property type="entry name" value="Surf1/Surf4"/>
</dbReference>
<evidence type="ECO:0000256" key="1">
    <source>
        <dbReference type="ARBA" id="ARBA00004370"/>
    </source>
</evidence>
<evidence type="ECO:0000256" key="4">
    <source>
        <dbReference type="ARBA" id="ARBA00022989"/>
    </source>
</evidence>
<dbReference type="Proteomes" id="UP000197783">
    <property type="component" value="Unassembled WGS sequence"/>
</dbReference>
<keyword evidence="3 6" id="KW-0812">Transmembrane</keyword>
<evidence type="ECO:0000256" key="5">
    <source>
        <dbReference type="ARBA" id="ARBA00023136"/>
    </source>
</evidence>
<comment type="caution">
    <text evidence="7">The sequence shown here is derived from an EMBL/GenBank/DDBJ whole genome shotgun (WGS) entry which is preliminary data.</text>
</comment>
<evidence type="ECO:0000256" key="2">
    <source>
        <dbReference type="ARBA" id="ARBA00007165"/>
    </source>
</evidence>
<comment type="caution">
    <text evidence="6">Lacks conserved residue(s) required for the propagation of feature annotation.</text>
</comment>
<sequence>MRRYAFVGVCLTLTALFTALGFWQVERRAWKLDLIGKVEARVHAAPSPLPPPSQWGGDLAYRRVRVTGRFLHDHETLVQAVTVHGPGWWVMTPMRLSDPAPAFRRATGHPLILVNRGFVPNERHDPATRRLALPAERVSLTGLIRGSEPGGAFLRSNDPAADRWFSRDVAAIARARNLGPIVPFFLDADATANPGGYPIGGLTVIAFRNNHLSYAITWFGLALLSLAGAAMVIRSGARRR</sequence>